<accession>A0A426Z6K4</accession>
<organism evidence="3 4">
    <name type="scientific">Ensete ventricosum</name>
    <name type="common">Abyssinian banana</name>
    <name type="synonym">Musa ensete</name>
    <dbReference type="NCBI Taxonomy" id="4639"/>
    <lineage>
        <taxon>Eukaryota</taxon>
        <taxon>Viridiplantae</taxon>
        <taxon>Streptophyta</taxon>
        <taxon>Embryophyta</taxon>
        <taxon>Tracheophyta</taxon>
        <taxon>Spermatophyta</taxon>
        <taxon>Magnoliopsida</taxon>
        <taxon>Liliopsida</taxon>
        <taxon>Zingiberales</taxon>
        <taxon>Musaceae</taxon>
        <taxon>Ensete</taxon>
    </lineage>
</organism>
<name>A0A426Z6K4_ENSVE</name>
<comment type="caution">
    <text evidence="3">The sequence shown here is derived from an EMBL/GenBank/DDBJ whole genome shotgun (WGS) entry which is preliminary data.</text>
</comment>
<dbReference type="EMBL" id="AMZH03008152">
    <property type="protein sequence ID" value="RRT59586.1"/>
    <property type="molecule type" value="Genomic_DNA"/>
</dbReference>
<protein>
    <submittedName>
        <fullName evidence="3">Uncharacterized protein</fullName>
    </submittedName>
</protein>
<gene>
    <name evidence="3" type="ORF">B296_00043970</name>
</gene>
<reference evidence="3 4" key="1">
    <citation type="journal article" date="2014" name="Agronomy (Basel)">
        <title>A Draft Genome Sequence for Ensete ventricosum, the Drought-Tolerant Tree Against Hunger.</title>
        <authorList>
            <person name="Harrison J."/>
            <person name="Moore K.A."/>
            <person name="Paszkiewicz K."/>
            <person name="Jones T."/>
            <person name="Grant M."/>
            <person name="Ambacheew D."/>
            <person name="Muzemil S."/>
            <person name="Studholme D.J."/>
        </authorList>
    </citation>
    <scope>NUCLEOTIDE SEQUENCE [LARGE SCALE GENOMIC DNA]</scope>
</reference>
<keyword evidence="2" id="KW-0472">Membrane</keyword>
<evidence type="ECO:0000256" key="2">
    <source>
        <dbReference type="SAM" id="Phobius"/>
    </source>
</evidence>
<evidence type="ECO:0000313" key="3">
    <source>
        <dbReference type="EMBL" id="RRT59586.1"/>
    </source>
</evidence>
<sequence>MSAFGSSLSVMDITAEVAMAYKFRGIGGGLGNGSLGLSILFLRGPKDYPQACLERGHFKSSRFLATRIWSNLVLFLGAAVHAVVHCFELKSGDRRQLQEDHHEQRWKKLPSAPTRASESTQARTQAFIKRESVDDPPCAESAQSTDTVISLFFPQHSELL</sequence>
<feature type="transmembrane region" description="Helical" evidence="2">
    <location>
        <begin position="68"/>
        <end position="87"/>
    </location>
</feature>
<feature type="region of interest" description="Disordered" evidence="1">
    <location>
        <begin position="102"/>
        <end position="123"/>
    </location>
</feature>
<evidence type="ECO:0000313" key="4">
    <source>
        <dbReference type="Proteomes" id="UP000287651"/>
    </source>
</evidence>
<keyword evidence="2" id="KW-1133">Transmembrane helix</keyword>
<evidence type="ECO:0000256" key="1">
    <source>
        <dbReference type="SAM" id="MobiDB-lite"/>
    </source>
</evidence>
<dbReference type="Proteomes" id="UP000287651">
    <property type="component" value="Unassembled WGS sequence"/>
</dbReference>
<dbReference type="AlphaFoldDB" id="A0A426Z6K4"/>
<keyword evidence="2" id="KW-0812">Transmembrane</keyword>
<feature type="compositionally biased region" description="Polar residues" evidence="1">
    <location>
        <begin position="114"/>
        <end position="123"/>
    </location>
</feature>
<proteinExistence type="predicted"/>